<organism evidence="2 3">
    <name type="scientific">Trachymyrmex septentrionalis</name>
    <dbReference type="NCBI Taxonomy" id="34720"/>
    <lineage>
        <taxon>Eukaryota</taxon>
        <taxon>Metazoa</taxon>
        <taxon>Ecdysozoa</taxon>
        <taxon>Arthropoda</taxon>
        <taxon>Hexapoda</taxon>
        <taxon>Insecta</taxon>
        <taxon>Pterygota</taxon>
        <taxon>Neoptera</taxon>
        <taxon>Endopterygota</taxon>
        <taxon>Hymenoptera</taxon>
        <taxon>Apocrita</taxon>
        <taxon>Aculeata</taxon>
        <taxon>Formicoidea</taxon>
        <taxon>Formicidae</taxon>
        <taxon>Myrmicinae</taxon>
        <taxon>Trachymyrmex</taxon>
    </lineage>
</organism>
<keyword evidence="1" id="KW-0472">Membrane</keyword>
<gene>
    <name evidence="2" type="ORF">ALC56_06768</name>
</gene>
<proteinExistence type="predicted"/>
<sequence>MNSLHLADGSEKPAEVKGRARLYSMVVCPFVMGIHINIVDIIMNILYEKNKRQFEEILTEIMDNLQKYEDKLDVRRSNPGMLDILMWPWFDIRKALTLIHKQYANVDRYKKKFPHMVKWVEGMKIQPFVLKYRSLYKKVAKFLEARRANNVDYDNI</sequence>
<dbReference type="Gene3D" id="1.20.1050.10">
    <property type="match status" value="1"/>
</dbReference>
<dbReference type="GO" id="GO:0045174">
    <property type="term" value="F:glutathione dehydrogenase (ascorbate) activity"/>
    <property type="evidence" value="ECO:0007669"/>
    <property type="project" value="TreeGrafter"/>
</dbReference>
<keyword evidence="3" id="KW-1185">Reference proteome</keyword>
<protein>
    <recommendedName>
        <fullName evidence="4">Glutathione S-transferase omega-1</fullName>
    </recommendedName>
</protein>
<name>A0A195FFG9_9HYME</name>
<keyword evidence="1" id="KW-1133">Transmembrane helix</keyword>
<dbReference type="PANTHER" id="PTHR43968">
    <property type="match status" value="1"/>
</dbReference>
<dbReference type="AlphaFoldDB" id="A0A195FFG9"/>
<dbReference type="SUPFAM" id="SSF47616">
    <property type="entry name" value="GST C-terminal domain-like"/>
    <property type="match status" value="1"/>
</dbReference>
<feature type="transmembrane region" description="Helical" evidence="1">
    <location>
        <begin position="20"/>
        <end position="47"/>
    </location>
</feature>
<dbReference type="PANTHER" id="PTHR43968:SF6">
    <property type="entry name" value="GLUTATHIONE S-TRANSFERASE OMEGA"/>
    <property type="match status" value="1"/>
</dbReference>
<evidence type="ECO:0000313" key="2">
    <source>
        <dbReference type="EMBL" id="KYN38769.1"/>
    </source>
</evidence>
<dbReference type="InterPro" id="IPR036282">
    <property type="entry name" value="Glutathione-S-Trfase_C_sf"/>
</dbReference>
<dbReference type="STRING" id="34720.A0A195FFG9"/>
<dbReference type="InterPro" id="IPR050983">
    <property type="entry name" value="GST_Omega/HSP26"/>
</dbReference>
<evidence type="ECO:0008006" key="4">
    <source>
        <dbReference type="Google" id="ProtNLM"/>
    </source>
</evidence>
<evidence type="ECO:0000256" key="1">
    <source>
        <dbReference type="SAM" id="Phobius"/>
    </source>
</evidence>
<reference evidence="2 3" key="1">
    <citation type="submission" date="2016-03" db="EMBL/GenBank/DDBJ databases">
        <title>Trachymyrmex septentrionalis WGS genome.</title>
        <authorList>
            <person name="Nygaard S."/>
            <person name="Hu H."/>
            <person name="Boomsma J."/>
            <person name="Zhang G."/>
        </authorList>
    </citation>
    <scope>NUCLEOTIDE SEQUENCE [LARGE SCALE GENOMIC DNA]</scope>
    <source>
        <strain evidence="2">Tsep2-gDNA-1</strain>
        <tissue evidence="2">Whole body</tissue>
    </source>
</reference>
<dbReference type="EMBL" id="KQ981636">
    <property type="protein sequence ID" value="KYN38769.1"/>
    <property type="molecule type" value="Genomic_DNA"/>
</dbReference>
<dbReference type="Proteomes" id="UP000078541">
    <property type="component" value="Unassembled WGS sequence"/>
</dbReference>
<keyword evidence="1" id="KW-0812">Transmembrane</keyword>
<dbReference type="GO" id="GO:0005737">
    <property type="term" value="C:cytoplasm"/>
    <property type="evidence" value="ECO:0007669"/>
    <property type="project" value="TreeGrafter"/>
</dbReference>
<dbReference type="GO" id="GO:0006749">
    <property type="term" value="P:glutathione metabolic process"/>
    <property type="evidence" value="ECO:0007669"/>
    <property type="project" value="TreeGrafter"/>
</dbReference>
<evidence type="ECO:0000313" key="3">
    <source>
        <dbReference type="Proteomes" id="UP000078541"/>
    </source>
</evidence>
<accession>A0A195FFG9</accession>
<dbReference type="GO" id="GO:0004364">
    <property type="term" value="F:glutathione transferase activity"/>
    <property type="evidence" value="ECO:0007669"/>
    <property type="project" value="TreeGrafter"/>
</dbReference>